<protein>
    <submittedName>
        <fullName evidence="1">Uncharacterized protein</fullName>
    </submittedName>
</protein>
<evidence type="ECO:0000313" key="2">
    <source>
        <dbReference type="Proteomes" id="UP000293345"/>
    </source>
</evidence>
<dbReference type="RefSeq" id="WP_129425778.1">
    <property type="nucleotide sequence ID" value="NZ_SDPW01000001.1"/>
</dbReference>
<dbReference type="Proteomes" id="UP000293345">
    <property type="component" value="Unassembled WGS sequence"/>
</dbReference>
<name>A0A4Q2K4Z6_9ACTN</name>
<dbReference type="EMBL" id="SDPW01000001">
    <property type="protein sequence ID" value="RXZ54923.1"/>
    <property type="molecule type" value="Genomic_DNA"/>
</dbReference>
<gene>
    <name evidence="1" type="ORF">ET524_10840</name>
</gene>
<proteinExistence type="predicted"/>
<dbReference type="AlphaFoldDB" id="A0A4Q2K4Z6"/>
<sequence length="80" mass="9395">MWHSGFHPIPQVNKLPIKYSAIEYFQGHFLIFLRFETKIFLRTNNVGIATQRAWESVRIEVAAKARETPQVILLLEEAKR</sequence>
<reference evidence="1 2" key="1">
    <citation type="submission" date="2019-01" db="EMBL/GenBank/DDBJ databases">
        <title>Senegalimassilia sp. nov. KGMB04484 isolated human feces.</title>
        <authorList>
            <person name="Han K.-I."/>
            <person name="Kim J.-S."/>
            <person name="Lee K.C."/>
            <person name="Suh M.K."/>
            <person name="Eom M.K."/>
            <person name="Lee J.H."/>
            <person name="Park S.-H."/>
            <person name="Kang S.W."/>
            <person name="Park J.-E."/>
            <person name="Oh B.S."/>
            <person name="Yu S.Y."/>
            <person name="Choi S.-H."/>
            <person name="Lee D.H."/>
            <person name="Yoon H."/>
            <person name="Kim B.-Y."/>
            <person name="Lee J.H."/>
            <person name="Lee J.-S."/>
        </authorList>
    </citation>
    <scope>NUCLEOTIDE SEQUENCE [LARGE SCALE GENOMIC DNA]</scope>
    <source>
        <strain evidence="1 2">KGMB04484</strain>
    </source>
</reference>
<evidence type="ECO:0000313" key="1">
    <source>
        <dbReference type="EMBL" id="RXZ54923.1"/>
    </source>
</evidence>
<accession>A0A4Q2K4Z6</accession>
<organism evidence="1 2">
    <name type="scientific">Senegalimassilia faecalis</name>
    <dbReference type="NCBI Taxonomy" id="2509433"/>
    <lineage>
        <taxon>Bacteria</taxon>
        <taxon>Bacillati</taxon>
        <taxon>Actinomycetota</taxon>
        <taxon>Coriobacteriia</taxon>
        <taxon>Coriobacteriales</taxon>
        <taxon>Coriobacteriaceae</taxon>
        <taxon>Senegalimassilia</taxon>
    </lineage>
</organism>
<comment type="caution">
    <text evidence="1">The sequence shown here is derived from an EMBL/GenBank/DDBJ whole genome shotgun (WGS) entry which is preliminary data.</text>
</comment>
<keyword evidence="2" id="KW-1185">Reference proteome</keyword>